<dbReference type="InterPro" id="IPR020843">
    <property type="entry name" value="ER"/>
</dbReference>
<dbReference type="NCBIfam" id="TIGR02824">
    <property type="entry name" value="quinone_pig3"/>
    <property type="match status" value="1"/>
</dbReference>
<dbReference type="PANTHER" id="PTHR48106">
    <property type="entry name" value="QUINONE OXIDOREDUCTASE PIG3-RELATED"/>
    <property type="match status" value="1"/>
</dbReference>
<dbReference type="InterPro" id="IPR014189">
    <property type="entry name" value="Quinone_OxRdtase_PIG3"/>
</dbReference>
<dbReference type="SUPFAM" id="SSF51735">
    <property type="entry name" value="NAD(P)-binding Rossmann-fold domains"/>
    <property type="match status" value="1"/>
</dbReference>
<dbReference type="Gene3D" id="3.90.180.10">
    <property type="entry name" value="Medium-chain alcohol dehydrogenases, catalytic domain"/>
    <property type="match status" value="1"/>
</dbReference>
<keyword evidence="2" id="KW-0560">Oxidoreductase</keyword>
<feature type="domain" description="Enoyl reductase (ER)" evidence="3">
    <location>
        <begin position="10"/>
        <end position="321"/>
    </location>
</feature>
<dbReference type="AlphaFoldDB" id="A0A511JBQ5"/>
<reference evidence="4 5" key="1">
    <citation type="submission" date="2019-07" db="EMBL/GenBank/DDBJ databases">
        <title>Whole genome shotgun sequence of Cellulomonas composti NBRC 100758.</title>
        <authorList>
            <person name="Hosoyama A."/>
            <person name="Uohara A."/>
            <person name="Ohji S."/>
            <person name="Ichikawa N."/>
        </authorList>
    </citation>
    <scope>NUCLEOTIDE SEQUENCE [LARGE SCALE GENOMIC DNA]</scope>
    <source>
        <strain evidence="4 5">NBRC 100758</strain>
    </source>
</reference>
<evidence type="ECO:0000256" key="1">
    <source>
        <dbReference type="ARBA" id="ARBA00022857"/>
    </source>
</evidence>
<dbReference type="Pfam" id="PF00107">
    <property type="entry name" value="ADH_zinc_N"/>
    <property type="match status" value="1"/>
</dbReference>
<evidence type="ECO:0000313" key="4">
    <source>
        <dbReference type="EMBL" id="GEL95420.1"/>
    </source>
</evidence>
<dbReference type="InterPro" id="IPR013149">
    <property type="entry name" value="ADH-like_C"/>
</dbReference>
<keyword evidence="5" id="KW-1185">Reference proteome</keyword>
<dbReference type="InterPro" id="IPR013154">
    <property type="entry name" value="ADH-like_N"/>
</dbReference>
<dbReference type="GO" id="GO:0016651">
    <property type="term" value="F:oxidoreductase activity, acting on NAD(P)H"/>
    <property type="evidence" value="ECO:0007669"/>
    <property type="project" value="TreeGrafter"/>
</dbReference>
<dbReference type="Pfam" id="PF08240">
    <property type="entry name" value="ADH_N"/>
    <property type="match status" value="1"/>
</dbReference>
<dbReference type="PANTHER" id="PTHR48106:SF8">
    <property type="entry name" value="OS02G0805600 PROTEIN"/>
    <property type="match status" value="1"/>
</dbReference>
<dbReference type="Proteomes" id="UP000321720">
    <property type="component" value="Unassembled WGS sequence"/>
</dbReference>
<dbReference type="EMBL" id="BJWG01000008">
    <property type="protein sequence ID" value="GEL95420.1"/>
    <property type="molecule type" value="Genomic_DNA"/>
</dbReference>
<dbReference type="SMART" id="SM00829">
    <property type="entry name" value="PKS_ER"/>
    <property type="match status" value="1"/>
</dbReference>
<organism evidence="4 5">
    <name type="scientific">Cellulomonas composti</name>
    <dbReference type="NCBI Taxonomy" id="266130"/>
    <lineage>
        <taxon>Bacteria</taxon>
        <taxon>Bacillati</taxon>
        <taxon>Actinomycetota</taxon>
        <taxon>Actinomycetes</taxon>
        <taxon>Micrococcales</taxon>
        <taxon>Cellulomonadaceae</taxon>
        <taxon>Cellulomonas</taxon>
    </lineage>
</organism>
<dbReference type="GO" id="GO:0070402">
    <property type="term" value="F:NADPH binding"/>
    <property type="evidence" value="ECO:0007669"/>
    <property type="project" value="TreeGrafter"/>
</dbReference>
<proteinExistence type="predicted"/>
<dbReference type="OrthoDB" id="9780520at2"/>
<dbReference type="SUPFAM" id="SSF50129">
    <property type="entry name" value="GroES-like"/>
    <property type="match status" value="1"/>
</dbReference>
<comment type="caution">
    <text evidence="4">The sequence shown here is derived from an EMBL/GenBank/DDBJ whole genome shotgun (WGS) entry which is preliminary data.</text>
</comment>
<accession>A0A511JBQ5</accession>
<dbReference type="CDD" id="cd05276">
    <property type="entry name" value="p53_inducible_oxidoreductase"/>
    <property type="match status" value="1"/>
</dbReference>
<evidence type="ECO:0000313" key="5">
    <source>
        <dbReference type="Proteomes" id="UP000321720"/>
    </source>
</evidence>
<sequence length="323" mass="32892">MRAVVITGPGGPDVLTVAIMPDPEPGPGELVLDVRAAGVNRADLLQRAGHYPPPPGAPEWPGLEVAGVVRAVGAGVHGWAPGMRAAALLAGGGYAEQVVVPADLALVVPDDVADDEAAALPEALATAWSNLDEAGARAGESILVRGGSGGIGTVAVQLAAALGLRVLATAGGPSRVARVASLGAEVFDHREDGLADRVLAATDGRGVDVILDVLGAGGLEDNVRMLATGGRLMVIGLQQGRRGTLDLGALMARRGRVVTTTLRSREPDDKARIVAGVRAHAWPLVAAHRVRGLVHARLPLSEAGEAHRLLDSGDVFGKLVLIP</sequence>
<keyword evidence="1" id="KW-0521">NADP</keyword>
<name>A0A511JBQ5_9CELL</name>
<dbReference type="RefSeq" id="WP_146843054.1">
    <property type="nucleotide sequence ID" value="NZ_BJWG01000008.1"/>
</dbReference>
<dbReference type="InterPro" id="IPR011032">
    <property type="entry name" value="GroES-like_sf"/>
</dbReference>
<evidence type="ECO:0000259" key="3">
    <source>
        <dbReference type="SMART" id="SM00829"/>
    </source>
</evidence>
<dbReference type="InterPro" id="IPR036291">
    <property type="entry name" value="NAD(P)-bd_dom_sf"/>
</dbReference>
<protein>
    <submittedName>
        <fullName evidence="4">NAD(P)H quinone oxidoreductase</fullName>
    </submittedName>
</protein>
<evidence type="ECO:0000256" key="2">
    <source>
        <dbReference type="ARBA" id="ARBA00023002"/>
    </source>
</evidence>
<dbReference type="Gene3D" id="3.40.50.720">
    <property type="entry name" value="NAD(P)-binding Rossmann-like Domain"/>
    <property type="match status" value="1"/>
</dbReference>
<gene>
    <name evidence="4" type="ORF">CCO02nite_20780</name>
</gene>